<evidence type="ECO:0000313" key="2">
    <source>
        <dbReference type="Proteomes" id="UP000053989"/>
    </source>
</evidence>
<protein>
    <submittedName>
        <fullName evidence="1">Uncharacterized protein</fullName>
    </submittedName>
</protein>
<evidence type="ECO:0000313" key="1">
    <source>
        <dbReference type="EMBL" id="KIM55591.1"/>
    </source>
</evidence>
<keyword evidence="2" id="KW-1185">Reference proteome</keyword>
<proteinExistence type="predicted"/>
<reference evidence="1 2" key="1">
    <citation type="submission" date="2014-04" db="EMBL/GenBank/DDBJ databases">
        <authorList>
            <consortium name="DOE Joint Genome Institute"/>
            <person name="Kuo A."/>
            <person name="Kohler A."/>
            <person name="Nagy L.G."/>
            <person name="Floudas D."/>
            <person name="Copeland A."/>
            <person name="Barry K.W."/>
            <person name="Cichocki N."/>
            <person name="Veneault-Fourrey C."/>
            <person name="LaButti K."/>
            <person name="Lindquist E.A."/>
            <person name="Lipzen A."/>
            <person name="Lundell T."/>
            <person name="Morin E."/>
            <person name="Murat C."/>
            <person name="Sun H."/>
            <person name="Tunlid A."/>
            <person name="Henrissat B."/>
            <person name="Grigoriev I.V."/>
            <person name="Hibbett D.S."/>
            <person name="Martin F."/>
            <person name="Nordberg H.P."/>
            <person name="Cantor M.N."/>
            <person name="Hua S.X."/>
        </authorList>
    </citation>
    <scope>NUCLEOTIDE SEQUENCE [LARGE SCALE GENOMIC DNA]</scope>
    <source>
        <strain evidence="1 2">Foug A</strain>
    </source>
</reference>
<dbReference type="OrthoDB" id="3237158at2759"/>
<dbReference type="InParanoid" id="A0A0C3DHT4"/>
<sequence length="133" mass="15514">PINLFVNSADELYGPITTIQRDGRVRHIPWTIFLLKPLDWDCVNDVRAIILDVNKLQQVFSDENRTTLWQAIPALKELQTTWEAKQQDPKYILYHTALQGSLNKIAKYYSRLDQKPVYILALGMFSFTYSYSC</sequence>
<dbReference type="AlphaFoldDB" id="A0A0C3DHT4"/>
<dbReference type="EMBL" id="KN822131">
    <property type="protein sequence ID" value="KIM55591.1"/>
    <property type="molecule type" value="Genomic_DNA"/>
</dbReference>
<name>A0A0C3DHT4_9AGAM</name>
<gene>
    <name evidence="1" type="ORF">SCLCIDRAFT_134398</name>
</gene>
<reference evidence="2" key="2">
    <citation type="submission" date="2015-01" db="EMBL/GenBank/DDBJ databases">
        <title>Evolutionary Origins and Diversification of the Mycorrhizal Mutualists.</title>
        <authorList>
            <consortium name="DOE Joint Genome Institute"/>
            <consortium name="Mycorrhizal Genomics Consortium"/>
            <person name="Kohler A."/>
            <person name="Kuo A."/>
            <person name="Nagy L.G."/>
            <person name="Floudas D."/>
            <person name="Copeland A."/>
            <person name="Barry K.W."/>
            <person name="Cichocki N."/>
            <person name="Veneault-Fourrey C."/>
            <person name="LaButti K."/>
            <person name="Lindquist E.A."/>
            <person name="Lipzen A."/>
            <person name="Lundell T."/>
            <person name="Morin E."/>
            <person name="Murat C."/>
            <person name="Riley R."/>
            <person name="Ohm R."/>
            <person name="Sun H."/>
            <person name="Tunlid A."/>
            <person name="Henrissat B."/>
            <person name="Grigoriev I.V."/>
            <person name="Hibbett D.S."/>
            <person name="Martin F."/>
        </authorList>
    </citation>
    <scope>NUCLEOTIDE SEQUENCE [LARGE SCALE GENOMIC DNA]</scope>
    <source>
        <strain evidence="2">Foug A</strain>
    </source>
</reference>
<accession>A0A0C3DHT4</accession>
<dbReference type="Proteomes" id="UP000053989">
    <property type="component" value="Unassembled WGS sequence"/>
</dbReference>
<organism evidence="1 2">
    <name type="scientific">Scleroderma citrinum Foug A</name>
    <dbReference type="NCBI Taxonomy" id="1036808"/>
    <lineage>
        <taxon>Eukaryota</taxon>
        <taxon>Fungi</taxon>
        <taxon>Dikarya</taxon>
        <taxon>Basidiomycota</taxon>
        <taxon>Agaricomycotina</taxon>
        <taxon>Agaricomycetes</taxon>
        <taxon>Agaricomycetidae</taxon>
        <taxon>Boletales</taxon>
        <taxon>Sclerodermatineae</taxon>
        <taxon>Sclerodermataceae</taxon>
        <taxon>Scleroderma</taxon>
    </lineage>
</organism>
<dbReference type="HOGENOM" id="CLU_159699_0_0_1"/>
<feature type="non-terminal residue" evidence="1">
    <location>
        <position position="1"/>
    </location>
</feature>